<feature type="region of interest" description="Disordered" evidence="5">
    <location>
        <begin position="1"/>
        <end position="35"/>
    </location>
</feature>
<dbReference type="Gene3D" id="4.10.1000.10">
    <property type="entry name" value="Zinc finger, CCCH-type"/>
    <property type="match status" value="1"/>
</dbReference>
<evidence type="ECO:0000313" key="8">
    <source>
        <dbReference type="Proteomes" id="UP000007801"/>
    </source>
</evidence>
<evidence type="ECO:0000256" key="4">
    <source>
        <dbReference type="PROSITE-ProRule" id="PRU00723"/>
    </source>
</evidence>
<dbReference type="InterPro" id="IPR052647">
    <property type="entry name" value="Zinc_finger_CCCH-type"/>
</dbReference>
<protein>
    <submittedName>
        <fullName evidence="7">Uncharacterized protein, isoform B</fullName>
    </submittedName>
</protein>
<feature type="compositionally biased region" description="Basic and acidic residues" evidence="5">
    <location>
        <begin position="581"/>
        <end position="592"/>
    </location>
</feature>
<feature type="domain" description="C3H1-type" evidence="6">
    <location>
        <begin position="305"/>
        <end position="332"/>
    </location>
</feature>
<dbReference type="GO" id="GO:0071011">
    <property type="term" value="C:precatalytic spliceosome"/>
    <property type="evidence" value="ECO:0007669"/>
    <property type="project" value="TreeGrafter"/>
</dbReference>
<dbReference type="Proteomes" id="UP000007801">
    <property type="component" value="Unassembled WGS sequence"/>
</dbReference>
<feature type="compositionally biased region" description="Acidic residues" evidence="5">
    <location>
        <begin position="284"/>
        <end position="293"/>
    </location>
</feature>
<dbReference type="InterPro" id="IPR041367">
    <property type="entry name" value="Znf-CCCH_4"/>
</dbReference>
<evidence type="ECO:0000256" key="5">
    <source>
        <dbReference type="SAM" id="MobiDB-lite"/>
    </source>
</evidence>
<dbReference type="InterPro" id="IPR000571">
    <property type="entry name" value="Znf_CCCH"/>
</dbReference>
<feature type="compositionally biased region" description="Polar residues" evidence="5">
    <location>
        <begin position="192"/>
        <end position="204"/>
    </location>
</feature>
<feature type="region of interest" description="Disordered" evidence="5">
    <location>
        <begin position="435"/>
        <end position="598"/>
    </location>
</feature>
<keyword evidence="8" id="KW-1185">Reference proteome</keyword>
<proteinExistence type="predicted"/>
<feature type="region of interest" description="Disordered" evidence="5">
    <location>
        <begin position="104"/>
        <end position="301"/>
    </location>
</feature>
<dbReference type="InterPro" id="IPR036855">
    <property type="entry name" value="Znf_CCCH_sf"/>
</dbReference>
<sequence>MEEKQAKDESFSPVCNVEDCSSRNSIENSPPTEDSNEIFKQSVFAFKPFEHSLHGLTDFSSLEASSLDDQKDVPSIPLPVDETAKSLVIGIVEEVICLTTTTMKGNEADNADIPEPKLSPDNPDLQPEENSNGKKAVVGEIEELNRSFSEKVDSQPKESNIAELLEPKLSFNENPEAPPEEENEKKADISNPECSPTKTDNLGNESLDETAFSKDLLSSTILKEKENDMSDTTLTPEKTANKPEESFEKAEQNELLESGELQDSTLEPGQLSDKTIIASKGSDLEDGEVSGGDDDVKSNPTDVFQADVPICRFYVRSACTWGRNCRFRHPEPTPKGKYQMFENKVLPVATSAPLPPTWSGFIPPSVDPYQPERLARPRQTTPSPYCLNDMDTDPYYSHNQIEVHERAPLLPTPTFTYVAPPQKILHYPVEMERSIRREPAPPPPPPPPPPKQRPVVWESRHSSSSPSSTTLQESPTSSSSLLISPPRCLHSARRPSVIRKPSPYRRTIRPEPKRRRLSSSSSSSSTTTDSGSSNTSREIKSKESRKRRSNNSTSRHRERHSSRTPVHTSSKRATPGAPKKSRLEDEKSESAKKKQSRQEYLLMKLLKVEKQIAKKKEQNRTLKSSLNKF</sequence>
<feature type="compositionally biased region" description="Low complexity" evidence="5">
    <location>
        <begin position="518"/>
        <end position="536"/>
    </location>
</feature>
<reference evidence="7 8" key="1">
    <citation type="journal article" date="2007" name="Nature">
        <title>Evolution of genes and genomes on the Drosophila phylogeny.</title>
        <authorList>
            <consortium name="Drosophila 12 Genomes Consortium"/>
            <person name="Clark A.G."/>
            <person name="Eisen M.B."/>
            <person name="Smith D.R."/>
            <person name="Bergman C.M."/>
            <person name="Oliver B."/>
            <person name="Markow T.A."/>
            <person name="Kaufman T.C."/>
            <person name="Kellis M."/>
            <person name="Gelbart W."/>
            <person name="Iyer V.N."/>
            <person name="Pollard D.A."/>
            <person name="Sackton T.B."/>
            <person name="Larracuente A.M."/>
            <person name="Singh N.D."/>
            <person name="Abad J.P."/>
            <person name="Abt D.N."/>
            <person name="Adryan B."/>
            <person name="Aguade M."/>
            <person name="Akashi H."/>
            <person name="Anderson W.W."/>
            <person name="Aquadro C.F."/>
            <person name="Ardell D.H."/>
            <person name="Arguello R."/>
            <person name="Artieri C.G."/>
            <person name="Barbash D.A."/>
            <person name="Barker D."/>
            <person name="Barsanti P."/>
            <person name="Batterham P."/>
            <person name="Batzoglou S."/>
            <person name="Begun D."/>
            <person name="Bhutkar A."/>
            <person name="Blanco E."/>
            <person name="Bosak S.A."/>
            <person name="Bradley R.K."/>
            <person name="Brand A.D."/>
            <person name="Brent M.R."/>
            <person name="Brooks A.N."/>
            <person name="Brown R.H."/>
            <person name="Butlin R.K."/>
            <person name="Caggese C."/>
            <person name="Calvi B.R."/>
            <person name="Bernardo de Carvalho A."/>
            <person name="Caspi A."/>
            <person name="Castrezana S."/>
            <person name="Celniker S.E."/>
            <person name="Chang J.L."/>
            <person name="Chapple C."/>
            <person name="Chatterji S."/>
            <person name="Chinwalla A."/>
            <person name="Civetta A."/>
            <person name="Clifton S.W."/>
            <person name="Comeron J.M."/>
            <person name="Costello J.C."/>
            <person name="Coyne J.A."/>
            <person name="Daub J."/>
            <person name="David R.G."/>
            <person name="Delcher A.L."/>
            <person name="Delehaunty K."/>
            <person name="Do C.B."/>
            <person name="Ebling H."/>
            <person name="Edwards K."/>
            <person name="Eickbush T."/>
            <person name="Evans J.D."/>
            <person name="Filipski A."/>
            <person name="Findeiss S."/>
            <person name="Freyhult E."/>
            <person name="Fulton L."/>
            <person name="Fulton R."/>
            <person name="Garcia A.C."/>
            <person name="Gardiner A."/>
            <person name="Garfield D.A."/>
            <person name="Garvin B.E."/>
            <person name="Gibson G."/>
            <person name="Gilbert D."/>
            <person name="Gnerre S."/>
            <person name="Godfrey J."/>
            <person name="Good R."/>
            <person name="Gotea V."/>
            <person name="Gravely B."/>
            <person name="Greenberg A.J."/>
            <person name="Griffiths-Jones S."/>
            <person name="Gross S."/>
            <person name="Guigo R."/>
            <person name="Gustafson E.A."/>
            <person name="Haerty W."/>
            <person name="Hahn M.W."/>
            <person name="Halligan D.L."/>
            <person name="Halpern A.L."/>
            <person name="Halter G.M."/>
            <person name="Han M.V."/>
            <person name="Heger A."/>
            <person name="Hillier L."/>
            <person name="Hinrichs A.S."/>
            <person name="Holmes I."/>
            <person name="Hoskins R.A."/>
            <person name="Hubisz M.J."/>
            <person name="Hultmark D."/>
            <person name="Huntley M.A."/>
            <person name="Jaffe D.B."/>
            <person name="Jagadeeshan S."/>
            <person name="Jeck W.R."/>
            <person name="Johnson J."/>
            <person name="Jones C.D."/>
            <person name="Jordan W.C."/>
            <person name="Karpen G.H."/>
            <person name="Kataoka E."/>
            <person name="Keightley P.D."/>
            <person name="Kheradpour P."/>
            <person name="Kirkness E.F."/>
            <person name="Koerich L.B."/>
            <person name="Kristiansen K."/>
            <person name="Kudrna D."/>
            <person name="Kulathinal R.J."/>
            <person name="Kumar S."/>
            <person name="Kwok R."/>
            <person name="Lander E."/>
            <person name="Langley C.H."/>
            <person name="Lapoint R."/>
            <person name="Lazzaro B.P."/>
            <person name="Lee S.J."/>
            <person name="Levesque L."/>
            <person name="Li R."/>
            <person name="Lin C.F."/>
            <person name="Lin M.F."/>
            <person name="Lindblad-Toh K."/>
            <person name="Llopart A."/>
            <person name="Long M."/>
            <person name="Low L."/>
            <person name="Lozovsky E."/>
            <person name="Lu J."/>
            <person name="Luo M."/>
            <person name="Machado C.A."/>
            <person name="Makalowski W."/>
            <person name="Marzo M."/>
            <person name="Matsuda M."/>
            <person name="Matzkin L."/>
            <person name="McAllister B."/>
            <person name="McBride C.S."/>
            <person name="McKernan B."/>
            <person name="McKernan K."/>
            <person name="Mendez-Lago M."/>
            <person name="Minx P."/>
            <person name="Mollenhauer M.U."/>
            <person name="Montooth K."/>
            <person name="Mount S.M."/>
            <person name="Mu X."/>
            <person name="Myers E."/>
            <person name="Negre B."/>
            <person name="Newfeld S."/>
            <person name="Nielsen R."/>
            <person name="Noor M.A."/>
            <person name="O'Grady P."/>
            <person name="Pachter L."/>
            <person name="Papaceit M."/>
            <person name="Parisi M.J."/>
            <person name="Parisi M."/>
            <person name="Parts L."/>
            <person name="Pedersen J.S."/>
            <person name="Pesole G."/>
            <person name="Phillippy A.M."/>
            <person name="Ponting C.P."/>
            <person name="Pop M."/>
            <person name="Porcelli D."/>
            <person name="Powell J.R."/>
            <person name="Prohaska S."/>
            <person name="Pruitt K."/>
            <person name="Puig M."/>
            <person name="Quesneville H."/>
            <person name="Ram K.R."/>
            <person name="Rand D."/>
            <person name="Rasmussen M.D."/>
            <person name="Reed L.K."/>
            <person name="Reenan R."/>
            <person name="Reily A."/>
            <person name="Remington K.A."/>
            <person name="Rieger T.T."/>
            <person name="Ritchie M.G."/>
            <person name="Robin C."/>
            <person name="Rogers Y.H."/>
            <person name="Rohde C."/>
            <person name="Rozas J."/>
            <person name="Rubenfield M.J."/>
            <person name="Ruiz A."/>
            <person name="Russo S."/>
            <person name="Salzberg S.L."/>
            <person name="Sanchez-Gracia A."/>
            <person name="Saranga D.J."/>
            <person name="Sato H."/>
            <person name="Schaeffer S.W."/>
            <person name="Schatz M.C."/>
            <person name="Schlenke T."/>
            <person name="Schwartz R."/>
            <person name="Segarra C."/>
            <person name="Singh R.S."/>
            <person name="Sirot L."/>
            <person name="Sirota M."/>
            <person name="Sisneros N.B."/>
            <person name="Smith C.D."/>
            <person name="Smith T.F."/>
            <person name="Spieth J."/>
            <person name="Stage D.E."/>
            <person name="Stark A."/>
            <person name="Stephan W."/>
            <person name="Strausberg R.L."/>
            <person name="Strempel S."/>
            <person name="Sturgill D."/>
            <person name="Sutton G."/>
            <person name="Sutton G.G."/>
            <person name="Tao W."/>
            <person name="Teichmann S."/>
            <person name="Tobari Y.N."/>
            <person name="Tomimura Y."/>
            <person name="Tsolas J.M."/>
            <person name="Valente V.L."/>
            <person name="Venter E."/>
            <person name="Venter J.C."/>
            <person name="Vicario S."/>
            <person name="Vieira F.G."/>
            <person name="Vilella A.J."/>
            <person name="Villasante A."/>
            <person name="Walenz B."/>
            <person name="Wang J."/>
            <person name="Wasserman M."/>
            <person name="Watts T."/>
            <person name="Wilson D."/>
            <person name="Wilson R.K."/>
            <person name="Wing R.A."/>
            <person name="Wolfner M.F."/>
            <person name="Wong A."/>
            <person name="Wong G.K."/>
            <person name="Wu C.I."/>
            <person name="Wu G."/>
            <person name="Yamamoto D."/>
            <person name="Yang H.P."/>
            <person name="Yang S.P."/>
            <person name="Yorke J.A."/>
            <person name="Yoshida K."/>
            <person name="Zdobnov E."/>
            <person name="Zhang P."/>
            <person name="Zhang Y."/>
            <person name="Zimin A.V."/>
            <person name="Baldwin J."/>
            <person name="Abdouelleil A."/>
            <person name="Abdulkadir J."/>
            <person name="Abebe A."/>
            <person name="Abera B."/>
            <person name="Abreu J."/>
            <person name="Acer S.C."/>
            <person name="Aftuck L."/>
            <person name="Alexander A."/>
            <person name="An P."/>
            <person name="Anderson E."/>
            <person name="Anderson S."/>
            <person name="Arachi H."/>
            <person name="Azer M."/>
            <person name="Bachantsang P."/>
            <person name="Barry A."/>
            <person name="Bayul T."/>
            <person name="Berlin A."/>
            <person name="Bessette D."/>
            <person name="Bloom T."/>
            <person name="Blye J."/>
            <person name="Boguslavskiy L."/>
            <person name="Bonnet C."/>
            <person name="Boukhgalter B."/>
            <person name="Bourzgui I."/>
            <person name="Brown A."/>
            <person name="Cahill P."/>
            <person name="Channer S."/>
            <person name="Cheshatsang Y."/>
            <person name="Chuda L."/>
            <person name="Citroen M."/>
            <person name="Collymore A."/>
            <person name="Cooke P."/>
            <person name="Costello M."/>
            <person name="D'Aco K."/>
            <person name="Daza R."/>
            <person name="De Haan G."/>
            <person name="DeGray S."/>
            <person name="DeMaso C."/>
            <person name="Dhargay N."/>
            <person name="Dooley K."/>
            <person name="Dooley E."/>
            <person name="Doricent M."/>
            <person name="Dorje P."/>
            <person name="Dorjee K."/>
            <person name="Dupes A."/>
            <person name="Elong R."/>
            <person name="Falk J."/>
            <person name="Farina A."/>
            <person name="Faro S."/>
            <person name="Ferguson D."/>
            <person name="Fisher S."/>
            <person name="Foley C.D."/>
            <person name="Franke A."/>
            <person name="Friedrich D."/>
            <person name="Gadbois L."/>
            <person name="Gearin G."/>
            <person name="Gearin C.R."/>
            <person name="Giannoukos G."/>
            <person name="Goode T."/>
            <person name="Graham J."/>
            <person name="Grandbois E."/>
            <person name="Grewal S."/>
            <person name="Gyaltsen K."/>
            <person name="Hafez N."/>
            <person name="Hagos B."/>
            <person name="Hall J."/>
            <person name="Henson C."/>
            <person name="Hollinger A."/>
            <person name="Honan T."/>
            <person name="Huard M.D."/>
            <person name="Hughes L."/>
            <person name="Hurhula B."/>
            <person name="Husby M.E."/>
            <person name="Kamat A."/>
            <person name="Kanga B."/>
            <person name="Kashin S."/>
            <person name="Khazanovich D."/>
            <person name="Kisner P."/>
            <person name="Lance K."/>
            <person name="Lara M."/>
            <person name="Lee W."/>
            <person name="Lennon N."/>
            <person name="Letendre F."/>
            <person name="LeVine R."/>
            <person name="Lipovsky A."/>
            <person name="Liu X."/>
            <person name="Liu J."/>
            <person name="Liu S."/>
            <person name="Lokyitsang T."/>
            <person name="Lokyitsang Y."/>
            <person name="Lubonja R."/>
            <person name="Lui A."/>
            <person name="MacDonald P."/>
            <person name="Magnisalis V."/>
            <person name="Maru K."/>
            <person name="Matthews C."/>
            <person name="McCusker W."/>
            <person name="McDonough S."/>
            <person name="Mehta T."/>
            <person name="Meldrim J."/>
            <person name="Meneus L."/>
            <person name="Mihai O."/>
            <person name="Mihalev A."/>
            <person name="Mihova T."/>
            <person name="Mittelman R."/>
            <person name="Mlenga V."/>
            <person name="Montmayeur A."/>
            <person name="Mulrain L."/>
            <person name="Navidi A."/>
            <person name="Naylor J."/>
            <person name="Negash T."/>
            <person name="Nguyen T."/>
            <person name="Nguyen N."/>
            <person name="Nicol R."/>
            <person name="Norbu C."/>
            <person name="Norbu N."/>
            <person name="Novod N."/>
            <person name="O'Neill B."/>
            <person name="Osman S."/>
            <person name="Markiewicz E."/>
            <person name="Oyono O.L."/>
            <person name="Patti C."/>
            <person name="Phunkhang P."/>
            <person name="Pierre F."/>
            <person name="Priest M."/>
            <person name="Raghuraman S."/>
            <person name="Rege F."/>
            <person name="Reyes R."/>
            <person name="Rise C."/>
            <person name="Rogov P."/>
            <person name="Ross K."/>
            <person name="Ryan E."/>
            <person name="Settipalli S."/>
            <person name="Shea T."/>
            <person name="Sherpa N."/>
            <person name="Shi L."/>
            <person name="Shih D."/>
            <person name="Sparrow T."/>
            <person name="Spaulding J."/>
            <person name="Stalker J."/>
            <person name="Stange-Thomann N."/>
            <person name="Stavropoulos S."/>
            <person name="Stone C."/>
            <person name="Strader C."/>
            <person name="Tesfaye S."/>
            <person name="Thomson T."/>
            <person name="Thoulutsang Y."/>
            <person name="Thoulutsang D."/>
            <person name="Topham K."/>
            <person name="Topping I."/>
            <person name="Tsamla T."/>
            <person name="Vassiliev H."/>
            <person name="Vo A."/>
            <person name="Wangchuk T."/>
            <person name="Wangdi T."/>
            <person name="Weiand M."/>
            <person name="Wilkinson J."/>
            <person name="Wilson A."/>
            <person name="Yadav S."/>
            <person name="Young G."/>
            <person name="Yu Q."/>
            <person name="Zembek L."/>
            <person name="Zhong D."/>
            <person name="Zimmer A."/>
            <person name="Zwirko Z."/>
            <person name="Jaffe D.B."/>
            <person name="Alvarez P."/>
            <person name="Brockman W."/>
            <person name="Butler J."/>
            <person name="Chin C."/>
            <person name="Gnerre S."/>
            <person name="Grabherr M."/>
            <person name="Kleber M."/>
            <person name="Mauceli E."/>
            <person name="MacCallum I."/>
        </authorList>
    </citation>
    <scope>NUCLEOTIDE SEQUENCE [LARGE SCALE GENOMIC DNA]</scope>
    <source>
        <strain evidence="8">Tucson 14024-0371.13</strain>
    </source>
</reference>
<keyword evidence="2 4" id="KW-0863">Zinc-finger</keyword>
<accession>A0A0P9A7P2</accession>
<dbReference type="PANTHER" id="PTHR46582:SF1">
    <property type="entry name" value="ZINC FINGER CCCH DOMAIN-CONTAINING PROTEIN 18"/>
    <property type="match status" value="1"/>
</dbReference>
<dbReference type="PANTHER" id="PTHR46582">
    <property type="entry name" value="ZINC FINGER CCCH DOMAIN-CONTAINING PROTEIN 18"/>
    <property type="match status" value="1"/>
</dbReference>
<keyword evidence="1 4" id="KW-0479">Metal-binding</keyword>
<dbReference type="OrthoDB" id="7872077at2759"/>
<dbReference type="GeneID" id="6506403"/>
<dbReference type="eggNOG" id="ENOG502TCDX">
    <property type="taxonomic scope" value="Eukaryota"/>
</dbReference>
<feature type="compositionally biased region" description="Basic and acidic residues" evidence="5">
    <location>
        <begin position="239"/>
        <end position="252"/>
    </location>
</feature>
<evidence type="ECO:0000256" key="2">
    <source>
        <dbReference type="ARBA" id="ARBA00022771"/>
    </source>
</evidence>
<evidence type="ECO:0000256" key="1">
    <source>
        <dbReference type="ARBA" id="ARBA00022723"/>
    </source>
</evidence>
<dbReference type="SMR" id="A0A0P9A7P2"/>
<feature type="compositionally biased region" description="Polar residues" evidence="5">
    <location>
        <begin position="22"/>
        <end position="33"/>
    </location>
</feature>
<dbReference type="InParanoid" id="A0A0P9A7P2"/>
<evidence type="ECO:0000259" key="6">
    <source>
        <dbReference type="PROSITE" id="PS50103"/>
    </source>
</evidence>
<name>A0A0P9A7P2_DROAN</name>
<feature type="compositionally biased region" description="Basic and acidic residues" evidence="5">
    <location>
        <begin position="1"/>
        <end position="10"/>
    </location>
</feature>
<feature type="compositionally biased region" description="Basic and acidic residues" evidence="5">
    <location>
        <begin position="143"/>
        <end position="156"/>
    </location>
</feature>
<dbReference type="SUPFAM" id="SSF90229">
    <property type="entry name" value="CCCH zinc finger"/>
    <property type="match status" value="1"/>
</dbReference>
<keyword evidence="3 4" id="KW-0862">Zinc</keyword>
<dbReference type="GO" id="GO:0008270">
    <property type="term" value="F:zinc ion binding"/>
    <property type="evidence" value="ECO:0007669"/>
    <property type="project" value="UniProtKB-KW"/>
</dbReference>
<dbReference type="GO" id="GO:0003723">
    <property type="term" value="F:RNA binding"/>
    <property type="evidence" value="ECO:0007669"/>
    <property type="project" value="TreeGrafter"/>
</dbReference>
<feature type="zinc finger region" description="C3H1-type" evidence="4">
    <location>
        <begin position="305"/>
        <end position="332"/>
    </location>
</feature>
<gene>
    <name evidence="7" type="primary">Dana\GF23764</name>
    <name evidence="7" type="synonym">dana_GLEANR_854</name>
    <name evidence="7" type="ORF">GF23764</name>
</gene>
<feature type="compositionally biased region" description="Basic residues" evidence="5">
    <location>
        <begin position="490"/>
        <end position="517"/>
    </location>
</feature>
<dbReference type="STRING" id="7217.A0A0P9A7P2"/>
<feature type="compositionally biased region" description="Pro residues" evidence="5">
    <location>
        <begin position="440"/>
        <end position="452"/>
    </location>
</feature>
<dbReference type="AlphaFoldDB" id="A0A0P9A7P2"/>
<dbReference type="Pfam" id="PF18044">
    <property type="entry name" value="zf-CCCH_4"/>
    <property type="match status" value="1"/>
</dbReference>
<evidence type="ECO:0000313" key="7">
    <source>
        <dbReference type="EMBL" id="KPU74389.1"/>
    </source>
</evidence>
<feature type="compositionally biased region" description="Basic residues" evidence="5">
    <location>
        <begin position="543"/>
        <end position="562"/>
    </location>
</feature>
<dbReference type="PROSITE" id="PS50103">
    <property type="entry name" value="ZF_C3H1"/>
    <property type="match status" value="1"/>
</dbReference>
<feature type="compositionally biased region" description="Low complexity" evidence="5">
    <location>
        <begin position="462"/>
        <end position="486"/>
    </location>
</feature>
<dbReference type="EMBL" id="CH902624">
    <property type="protein sequence ID" value="KPU74389.1"/>
    <property type="molecule type" value="Genomic_DNA"/>
</dbReference>
<organism evidence="7 8">
    <name type="scientific">Drosophila ananassae</name>
    <name type="common">Fruit fly</name>
    <dbReference type="NCBI Taxonomy" id="7217"/>
    <lineage>
        <taxon>Eukaryota</taxon>
        <taxon>Metazoa</taxon>
        <taxon>Ecdysozoa</taxon>
        <taxon>Arthropoda</taxon>
        <taxon>Hexapoda</taxon>
        <taxon>Insecta</taxon>
        <taxon>Pterygota</taxon>
        <taxon>Neoptera</taxon>
        <taxon>Endopterygota</taxon>
        <taxon>Diptera</taxon>
        <taxon>Brachycera</taxon>
        <taxon>Muscomorpha</taxon>
        <taxon>Ephydroidea</taxon>
        <taxon>Drosophilidae</taxon>
        <taxon>Drosophila</taxon>
        <taxon>Sophophora</taxon>
    </lineage>
</organism>
<evidence type="ECO:0000256" key="3">
    <source>
        <dbReference type="ARBA" id="ARBA00022833"/>
    </source>
</evidence>